<feature type="region of interest" description="Disordered" evidence="1">
    <location>
        <begin position="139"/>
        <end position="219"/>
    </location>
</feature>
<sequence>MPSSSLNHDGTPAPVESLPPPRPVPFDGGVSETPITPTTVWPRPSIPPKTFFLAKDRATCSHHACRRPPLPPAARKIRLIGGESGDLRIRLGLQSRILFRACLAVRRTYTKKLSTSKISLSDGTGPGIDLKPYWMDSVTGRGLPGNESASDSRQVVSTGSHPAEAKGRQQPGDASARAATPPAARASATQDADSSDAACFHPRELGPADKLHAGAARRPRQRWQLRVDEDHGECRVQRRGIHPARSASASGGLTFRRKHRVTQHKGEVTSTWRIHPIGRLKVKVSST</sequence>
<accession>A0A3P6GRA2</accession>
<organism evidence="2 3">
    <name type="scientific">Mesocestoides corti</name>
    <name type="common">Flatworm</name>
    <dbReference type="NCBI Taxonomy" id="53468"/>
    <lineage>
        <taxon>Eukaryota</taxon>
        <taxon>Metazoa</taxon>
        <taxon>Spiralia</taxon>
        <taxon>Lophotrochozoa</taxon>
        <taxon>Platyhelminthes</taxon>
        <taxon>Cestoda</taxon>
        <taxon>Eucestoda</taxon>
        <taxon>Cyclophyllidea</taxon>
        <taxon>Mesocestoididae</taxon>
        <taxon>Mesocestoides</taxon>
    </lineage>
</organism>
<dbReference type="EMBL" id="UXSR01000404">
    <property type="protein sequence ID" value="VDD76454.1"/>
    <property type="molecule type" value="Genomic_DNA"/>
</dbReference>
<evidence type="ECO:0000313" key="3">
    <source>
        <dbReference type="Proteomes" id="UP000267029"/>
    </source>
</evidence>
<reference evidence="2 3" key="1">
    <citation type="submission" date="2018-10" db="EMBL/GenBank/DDBJ databases">
        <authorList>
            <consortium name="Pathogen Informatics"/>
        </authorList>
    </citation>
    <scope>NUCLEOTIDE SEQUENCE [LARGE SCALE GENOMIC DNA]</scope>
</reference>
<evidence type="ECO:0000313" key="2">
    <source>
        <dbReference type="EMBL" id="VDD76454.1"/>
    </source>
</evidence>
<feature type="compositionally biased region" description="Basic and acidic residues" evidence="1">
    <location>
        <begin position="201"/>
        <end position="212"/>
    </location>
</feature>
<proteinExistence type="predicted"/>
<feature type="compositionally biased region" description="Polar residues" evidence="1">
    <location>
        <begin position="147"/>
        <end position="160"/>
    </location>
</feature>
<name>A0A3P6GRA2_MESCO</name>
<gene>
    <name evidence="2" type="ORF">MCOS_LOCUS2457</name>
</gene>
<feature type="region of interest" description="Disordered" evidence="1">
    <location>
        <begin position="1"/>
        <end position="41"/>
    </location>
</feature>
<feature type="compositionally biased region" description="Low complexity" evidence="1">
    <location>
        <begin position="174"/>
        <end position="198"/>
    </location>
</feature>
<protein>
    <submittedName>
        <fullName evidence="2">Uncharacterized protein</fullName>
    </submittedName>
</protein>
<keyword evidence="3" id="KW-1185">Reference proteome</keyword>
<evidence type="ECO:0000256" key="1">
    <source>
        <dbReference type="SAM" id="MobiDB-lite"/>
    </source>
</evidence>
<dbReference type="Proteomes" id="UP000267029">
    <property type="component" value="Unassembled WGS sequence"/>
</dbReference>
<dbReference type="AlphaFoldDB" id="A0A3P6GRA2"/>